<dbReference type="Gene3D" id="3.40.1180.10">
    <property type="entry name" value="Decaprenyl diphosphate synthase-like"/>
    <property type="match status" value="1"/>
</dbReference>
<dbReference type="InterPro" id="IPR046373">
    <property type="entry name" value="Acyl-CoA_Oxase/DH_mid-dom_sf"/>
</dbReference>
<dbReference type="Gene3D" id="1.20.140.10">
    <property type="entry name" value="Butyryl-CoA Dehydrogenase, subunit A, domain 3"/>
    <property type="match status" value="1"/>
</dbReference>
<dbReference type="InterPro" id="IPR009100">
    <property type="entry name" value="AcylCoA_DH/oxidase_NM_dom_sf"/>
</dbReference>
<dbReference type="InterPro" id="IPR037069">
    <property type="entry name" value="AcylCoA_DH/ox_N_sf"/>
</dbReference>
<dbReference type="FunFam" id="2.40.110.10:FF:000020">
    <property type="entry name" value="Putative acyl-CoA dehydrogenase YdbM"/>
    <property type="match status" value="1"/>
</dbReference>
<dbReference type="GO" id="GO:0015123">
    <property type="term" value="F:acetate transmembrane transporter activity"/>
    <property type="evidence" value="ECO:0007669"/>
    <property type="project" value="TreeGrafter"/>
</dbReference>
<comment type="subcellular location">
    <subcellularLocation>
        <location evidence="1">Membrane</location>
        <topology evidence="1">Multi-pass membrane protein</topology>
    </subcellularLocation>
</comment>
<dbReference type="PANTHER" id="PTHR31123">
    <property type="entry name" value="ACCUMULATION OF DYADS PROTEIN 2-RELATED"/>
    <property type="match status" value="1"/>
</dbReference>
<evidence type="ECO:0000313" key="12">
    <source>
        <dbReference type="EMBL" id="RGP58295.1"/>
    </source>
</evidence>
<organism evidence="12 13">
    <name type="scientific">Fusarium sporotrichioides</name>
    <dbReference type="NCBI Taxonomy" id="5514"/>
    <lineage>
        <taxon>Eukaryota</taxon>
        <taxon>Fungi</taxon>
        <taxon>Dikarya</taxon>
        <taxon>Ascomycota</taxon>
        <taxon>Pezizomycotina</taxon>
        <taxon>Sordariomycetes</taxon>
        <taxon>Hypocreomycetidae</taxon>
        <taxon>Hypocreales</taxon>
        <taxon>Nectriaceae</taxon>
        <taxon>Fusarium</taxon>
    </lineage>
</organism>
<dbReference type="Pfam" id="PF01255">
    <property type="entry name" value="Prenyltransf"/>
    <property type="match status" value="1"/>
</dbReference>
<keyword evidence="4" id="KW-0808">Transferase</keyword>
<dbReference type="InterPro" id="IPR000791">
    <property type="entry name" value="Gpr1/Fun34/SatP-like"/>
</dbReference>
<feature type="transmembrane region" description="Helical" evidence="9">
    <location>
        <begin position="63"/>
        <end position="85"/>
    </location>
</feature>
<sequence>MLINKHEENSRTVASSDFTERSVVATAPLRPMPASATALPIGAFAVTLTTLSLSLMEWRGVTIVNVYVANFFFVAVFGLLISAQWELAAGNGFAYSVYSAFGLFYAGYAAILTPSFGIAEAYGDDLTQYNNALGFFMILWSVFVLTFLIASLPTNVVFILIFVFVELGFLFVAASYFSTADGYLVAAKGLKQAGGVFCFLAGLVGWYLTTHLLIKDSIAELPLGDTSKYFKKISAHAIRSPEGAIRISRALFIELKLFKFQFCTAFPYTIFVVSHISNMTTNPRQNAETDPQIYEDYKSKWSELPTHEAGWIDRAKAVSDVLAKDAPAREKANKTPRAEVALLKHAGLLKVLGPKKYGGGEQPWSLGYKVIREVAKGDGTSSSLGMLLGYHLLWSTTANVVGSPEQADRLQELIIKNNYFIGGAVNPRDSDLKIKGEGDNIVFNGFKFFNTGGVVSDLTVLEGAYEDTSDHIFAFVKTEQPGIKFSYDWDNVGLRLTESGSVRIENVVVPWKDALGWNAGKKKPHPAILGIPFASLLLPTIQLVFSNFYIGIAWGALHEGSAYTNKSTRAWPFGGDNKDKPQDEFYILATYGNFFAHLRAATALADQAAQKLDALYEHSGSAEERTKVTATARGEAAEWVASAKVTATDTGLRVTSGIFEVTGSKSTQSMVGLDRFWRDIRTHSLHDPVAYKNRELGRYQLLGEIPEPTCGSVVNPPNLISTLTELITTFNMNMHTGLVFVYAIVAIHPIITLVRWLRSLRTQWRTFHPNKLIWKNKYVSFEEFHVAFDRGDIMFAATFVAATLQLSHPQISKVLQAHSTYKSDYWRRVIRTVAFIYIIVRANSSERQQVIAWLQNLHRPIPLFKFDNNVIIFATFAFALVNTHRFLRNLTQDEADAIVSGVMNLSDKLEPKDVGQDYPKTMGTVERFLGETLSLDSAELLKIHSQSSKLDGIWKEVKNQDVWRLLRNPFILMRWSIFNLGVWWTIQRLNILSSTFHYSLCPRTLTFDGIMELLLKGSPRMENILKELHSEIFGSKDGRHVIQNVGRYVDLEAHLSSMGIDQQILNDAPLSIPAVRFRVVGDRSILPEHLQSIIEEAEAATSHNTKFNLQLALGYGG</sequence>
<evidence type="ECO:0000256" key="9">
    <source>
        <dbReference type="SAM" id="Phobius"/>
    </source>
</evidence>
<evidence type="ECO:0000256" key="1">
    <source>
        <dbReference type="ARBA" id="ARBA00004141"/>
    </source>
</evidence>
<dbReference type="InterPro" id="IPR051633">
    <property type="entry name" value="AceTr"/>
</dbReference>
<dbReference type="Pfam" id="PF01184">
    <property type="entry name" value="Gpr1_Fun34_YaaH"/>
    <property type="match status" value="1"/>
</dbReference>
<dbReference type="InterPro" id="IPR018713">
    <property type="entry name" value="MPAB/Lcp_cat_dom"/>
</dbReference>
<evidence type="ECO:0000256" key="6">
    <source>
        <dbReference type="ARBA" id="ARBA00022989"/>
    </source>
</evidence>
<feature type="transmembrane region" description="Helical" evidence="9">
    <location>
        <begin position="189"/>
        <end position="208"/>
    </location>
</feature>
<dbReference type="EMBL" id="PXOF01000303">
    <property type="protein sequence ID" value="RGP58295.1"/>
    <property type="molecule type" value="Genomic_DNA"/>
</dbReference>
<evidence type="ECO:0000256" key="8">
    <source>
        <dbReference type="ARBA" id="ARBA00023136"/>
    </source>
</evidence>
<evidence type="ECO:0000256" key="3">
    <source>
        <dbReference type="ARBA" id="ARBA00022630"/>
    </source>
</evidence>
<evidence type="ECO:0000256" key="2">
    <source>
        <dbReference type="ARBA" id="ARBA00005587"/>
    </source>
</evidence>
<proteinExistence type="inferred from homology"/>
<dbReference type="SUPFAM" id="SSF47203">
    <property type="entry name" value="Acyl-CoA dehydrogenase C-terminal domain-like"/>
    <property type="match status" value="1"/>
</dbReference>
<dbReference type="FunFam" id="1.10.540.10:FF:000025">
    <property type="entry name" value="Related to Dibenzothiophene desulfurization enzyme C"/>
    <property type="match status" value="1"/>
</dbReference>
<evidence type="ECO:0000313" key="13">
    <source>
        <dbReference type="Proteomes" id="UP000266152"/>
    </source>
</evidence>
<gene>
    <name evidence="12" type="ORF">FSPOR_11902</name>
</gene>
<feature type="domain" description="Acyl-CoA dehydrogenase C-terminal" evidence="10">
    <location>
        <begin position="543"/>
        <end position="686"/>
    </location>
</feature>
<dbReference type="Gene3D" id="2.40.110.10">
    <property type="entry name" value="Butyryl-CoA Dehydrogenase, subunit A, domain 2"/>
    <property type="match status" value="1"/>
</dbReference>
<keyword evidence="6 9" id="KW-1133">Transmembrane helix</keyword>
<keyword evidence="5 9" id="KW-0812">Transmembrane</keyword>
<keyword evidence="7" id="KW-0560">Oxidoreductase</keyword>
<dbReference type="InterPro" id="IPR013107">
    <property type="entry name" value="Acyl-CoA_DH_C"/>
</dbReference>
<feature type="transmembrane region" description="Helical" evidence="9">
    <location>
        <begin position="38"/>
        <end position="56"/>
    </location>
</feature>
<dbReference type="Pfam" id="PF08028">
    <property type="entry name" value="Acyl-CoA_dh_2"/>
    <property type="match status" value="1"/>
</dbReference>
<dbReference type="Gene3D" id="1.10.540.10">
    <property type="entry name" value="Acyl-CoA dehydrogenase/oxidase, N-terminal domain"/>
    <property type="match status" value="1"/>
</dbReference>
<protein>
    <submittedName>
        <fullName evidence="12">Thermophilic desulfurizing enzyme family protein</fullName>
    </submittedName>
</protein>
<dbReference type="SUPFAM" id="SSF64005">
    <property type="entry name" value="Undecaprenyl diphosphate synthase"/>
    <property type="match status" value="1"/>
</dbReference>
<dbReference type="InterPro" id="IPR036424">
    <property type="entry name" value="UPP_synth-like_sf"/>
</dbReference>
<feature type="transmembrane region" description="Helical" evidence="9">
    <location>
        <begin position="131"/>
        <end position="150"/>
    </location>
</feature>
<keyword evidence="8 9" id="KW-0472">Membrane</keyword>
<dbReference type="GO" id="GO:0016765">
    <property type="term" value="F:transferase activity, transferring alkyl or aryl (other than methyl) groups"/>
    <property type="evidence" value="ECO:0007669"/>
    <property type="project" value="InterPro"/>
</dbReference>
<reference evidence="12 13" key="1">
    <citation type="journal article" date="2018" name="PLoS Pathog.">
        <title>Evolution of structural diversity of trichothecenes, a family of toxins produced by plant pathogenic and entomopathogenic fungi.</title>
        <authorList>
            <person name="Proctor R.H."/>
            <person name="McCormick S.P."/>
            <person name="Kim H.S."/>
            <person name="Cardoza R.E."/>
            <person name="Stanley A.M."/>
            <person name="Lindo L."/>
            <person name="Kelly A."/>
            <person name="Brown D.W."/>
            <person name="Lee T."/>
            <person name="Vaughan M.M."/>
            <person name="Alexander N.J."/>
            <person name="Busman M."/>
            <person name="Gutierrez S."/>
        </authorList>
    </citation>
    <scope>NUCLEOTIDE SEQUENCE [LARGE SCALE GENOMIC DNA]</scope>
    <source>
        <strain evidence="12 13">NRRL 3299</strain>
    </source>
</reference>
<feature type="transmembrane region" description="Helical" evidence="9">
    <location>
        <begin position="156"/>
        <end position="177"/>
    </location>
</feature>
<dbReference type="GO" id="GO:0016627">
    <property type="term" value="F:oxidoreductase activity, acting on the CH-CH group of donors"/>
    <property type="evidence" value="ECO:0007669"/>
    <property type="project" value="InterPro"/>
</dbReference>
<dbReference type="InterPro" id="IPR001441">
    <property type="entry name" value="UPP_synth-like"/>
</dbReference>
<evidence type="ECO:0000259" key="11">
    <source>
        <dbReference type="Pfam" id="PF09995"/>
    </source>
</evidence>
<dbReference type="AlphaFoldDB" id="A0A395RDW6"/>
<dbReference type="GO" id="GO:0050660">
    <property type="term" value="F:flavin adenine dinucleotide binding"/>
    <property type="evidence" value="ECO:0007669"/>
    <property type="project" value="InterPro"/>
</dbReference>
<keyword evidence="3" id="KW-0285">Flavoprotein</keyword>
<dbReference type="InterPro" id="IPR036250">
    <property type="entry name" value="AcylCo_DH-like_C"/>
</dbReference>
<evidence type="ECO:0000256" key="5">
    <source>
        <dbReference type="ARBA" id="ARBA00022692"/>
    </source>
</evidence>
<evidence type="ECO:0000256" key="4">
    <source>
        <dbReference type="ARBA" id="ARBA00022679"/>
    </source>
</evidence>
<dbReference type="PANTHER" id="PTHR31123:SF7">
    <property type="entry name" value="MARVEL DOMAIN-CONTAINING PROTEIN"/>
    <property type="match status" value="1"/>
</dbReference>
<feature type="transmembrane region" description="Helical" evidence="9">
    <location>
        <begin position="737"/>
        <end position="757"/>
    </location>
</feature>
<keyword evidence="13" id="KW-1185">Reference proteome</keyword>
<comment type="similarity">
    <text evidence="2">Belongs to the acetate uptake transporter (AceTr) (TC 2.A.96) family.</text>
</comment>
<feature type="transmembrane region" description="Helical" evidence="9">
    <location>
        <begin position="97"/>
        <end position="119"/>
    </location>
</feature>
<evidence type="ECO:0000259" key="10">
    <source>
        <dbReference type="Pfam" id="PF08028"/>
    </source>
</evidence>
<dbReference type="SUPFAM" id="SSF56645">
    <property type="entry name" value="Acyl-CoA dehydrogenase NM domain-like"/>
    <property type="match status" value="1"/>
</dbReference>
<dbReference type="GO" id="GO:0005886">
    <property type="term" value="C:plasma membrane"/>
    <property type="evidence" value="ECO:0007669"/>
    <property type="project" value="TreeGrafter"/>
</dbReference>
<dbReference type="Proteomes" id="UP000266152">
    <property type="component" value="Unassembled WGS sequence"/>
</dbReference>
<feature type="domain" description="ER-bound oxygenase mpaB/mpaB'/Rubber oxygenase catalytic" evidence="11">
    <location>
        <begin position="791"/>
        <end position="932"/>
    </location>
</feature>
<evidence type="ECO:0000256" key="7">
    <source>
        <dbReference type="ARBA" id="ARBA00023002"/>
    </source>
</evidence>
<name>A0A395RDW6_FUSSP</name>
<accession>A0A395RDW6</accession>
<comment type="caution">
    <text evidence="12">The sequence shown here is derived from an EMBL/GenBank/DDBJ whole genome shotgun (WGS) entry which is preliminary data.</text>
</comment>
<dbReference type="Pfam" id="PF09995">
    <property type="entry name" value="MPAB_Lcp_cat"/>
    <property type="match status" value="1"/>
</dbReference>